<keyword evidence="2" id="KW-1185">Reference proteome</keyword>
<gene>
    <name evidence="1" type="ORF">TBH_C1322</name>
</gene>
<accession>A0A7U6GII5</accession>
<dbReference type="AlphaFoldDB" id="A0A7U6GII5"/>
<evidence type="ECO:0000313" key="1">
    <source>
        <dbReference type="EMBL" id="BAO44247.1"/>
    </source>
</evidence>
<dbReference type="Proteomes" id="UP000031631">
    <property type="component" value="Chromosome"/>
</dbReference>
<evidence type="ECO:0008006" key="3">
    <source>
        <dbReference type="Google" id="ProtNLM"/>
    </source>
</evidence>
<proteinExistence type="predicted"/>
<evidence type="ECO:0000313" key="2">
    <source>
        <dbReference type="Proteomes" id="UP000031631"/>
    </source>
</evidence>
<sequence>MPNQPTLIFVYNADSGMFNTLADIGHKIFSPESYACSLCAITHGYFHERKEWRQFVEALPVPCRFMHRDEFYQSYPHSQEKLPAVFLLQEEILHCCVSAEQLETCDNINQLKQRIMDSCIKHPRQ</sequence>
<name>A0A7U6GII5_9GAMM</name>
<protein>
    <recommendedName>
        <fullName evidence="3">GTPase</fullName>
    </recommendedName>
</protein>
<dbReference type="KEGG" id="tbn:TBH_C1322"/>
<dbReference type="EMBL" id="AP012273">
    <property type="protein sequence ID" value="BAO44247.1"/>
    <property type="molecule type" value="Genomic_DNA"/>
</dbReference>
<reference evidence="1 2" key="1">
    <citation type="journal article" date="2014" name="PLoS ONE">
        <title>Physiological and genomic features of a novel sulfur-oxidizing gammaproteobacterium belonging to a previously uncultivated symbiotic lineage isolated from a hydrothermal vent.</title>
        <authorList>
            <person name="Nunoura T."/>
            <person name="Takaki Y."/>
            <person name="Kazama H."/>
            <person name="Kakuta J."/>
            <person name="Shimamura S."/>
            <person name="Makita H."/>
            <person name="Hirai M."/>
            <person name="Miyazaki M."/>
            <person name="Takai K."/>
        </authorList>
    </citation>
    <scope>NUCLEOTIDE SEQUENCE [LARGE SCALE GENOMIC DNA]</scope>
    <source>
        <strain evidence="1 2">Hiromi1</strain>
    </source>
</reference>
<dbReference type="OrthoDB" id="572467at2"/>
<dbReference type="RefSeq" id="WP_041070479.1">
    <property type="nucleotide sequence ID" value="NZ_AP012273.1"/>
</dbReference>
<organism evidence="1 2">
    <name type="scientific">Thiolapillus brandeum</name>
    <dbReference type="NCBI Taxonomy" id="1076588"/>
    <lineage>
        <taxon>Bacteria</taxon>
        <taxon>Pseudomonadati</taxon>
        <taxon>Pseudomonadota</taxon>
        <taxon>Gammaproteobacteria</taxon>
        <taxon>Chromatiales</taxon>
        <taxon>Sedimenticolaceae</taxon>
        <taxon>Thiolapillus</taxon>
    </lineage>
</organism>